<dbReference type="AlphaFoldDB" id="A0A485KMQ0"/>
<dbReference type="Proteomes" id="UP000332933">
    <property type="component" value="Unassembled WGS sequence"/>
</dbReference>
<feature type="compositionally biased region" description="Basic and acidic residues" evidence="1">
    <location>
        <begin position="420"/>
        <end position="437"/>
    </location>
</feature>
<keyword evidence="4" id="KW-1185">Reference proteome</keyword>
<feature type="compositionally biased region" description="Polar residues" evidence="1">
    <location>
        <begin position="264"/>
        <end position="273"/>
    </location>
</feature>
<sequence length="437" mass="47199">MRVSVEVSSLAIQKMLRRAAHSLWLVDPVTRVANEFSSDDDVTGAAVLPLHQPSDVAALASFLHRRGLTSASIQSILDRAGVTAAFVKETTDILDGYAPMDEEYVRLRVPLLPGGGGRIELAATCVALTFECITRDQGTPAAEPHCSPTRCHRWLEFEVLDASGKKSVVPRQDVCRMFRSARDYRCHVLTIQDASVLKHLTPGNHVALHVRADKSGSSNYAKYARISLHYAVMWKPRSLLSSPSMGRAPASNVVQRLETSTPVQKHTCGTSHQPPAPSVVLVPPSPTAEQRCETRADKSLVPQPRAVVMAPQGPTKSQKAVEATKSALPTLHPSVETVSPSTAPTKLTWTTPAVDVAAITQGLKDTSWETVDSVTKKPIADEWVDVAKSIKQNTPPMMQSPPPPAVAKGQGGQVRPRAAQSDHIDVSKPDDEKCIIS</sequence>
<reference evidence="3 4" key="1">
    <citation type="submission" date="2019-03" db="EMBL/GenBank/DDBJ databases">
        <authorList>
            <person name="Gaulin E."/>
            <person name="Dumas B."/>
        </authorList>
    </citation>
    <scope>NUCLEOTIDE SEQUENCE [LARGE SCALE GENOMIC DNA]</scope>
    <source>
        <strain evidence="3">CBS 568.67</strain>
    </source>
</reference>
<feature type="region of interest" description="Disordered" evidence="1">
    <location>
        <begin position="393"/>
        <end position="437"/>
    </location>
</feature>
<gene>
    <name evidence="3" type="primary">Aste57867_9342</name>
    <name evidence="2" type="ORF">As57867_009306</name>
    <name evidence="3" type="ORF">ASTE57867_9342</name>
</gene>
<accession>A0A485KMQ0</accession>
<evidence type="ECO:0000313" key="4">
    <source>
        <dbReference type="Proteomes" id="UP000332933"/>
    </source>
</evidence>
<protein>
    <submittedName>
        <fullName evidence="3">Aste57867_9342 protein</fullName>
    </submittedName>
</protein>
<evidence type="ECO:0000313" key="2">
    <source>
        <dbReference type="EMBL" id="KAF0700111.1"/>
    </source>
</evidence>
<reference evidence="2" key="2">
    <citation type="submission" date="2019-06" db="EMBL/GenBank/DDBJ databases">
        <title>Genomics analysis of Aphanomyces spp. identifies a new class of oomycete effector associated with host adaptation.</title>
        <authorList>
            <person name="Gaulin E."/>
        </authorList>
    </citation>
    <scope>NUCLEOTIDE SEQUENCE</scope>
    <source>
        <strain evidence="2">CBS 578.67</strain>
    </source>
</reference>
<evidence type="ECO:0000313" key="3">
    <source>
        <dbReference type="EMBL" id="VFT86223.1"/>
    </source>
</evidence>
<proteinExistence type="predicted"/>
<evidence type="ECO:0000256" key="1">
    <source>
        <dbReference type="SAM" id="MobiDB-lite"/>
    </source>
</evidence>
<name>A0A485KMQ0_9STRA</name>
<dbReference type="EMBL" id="CAADRA010005158">
    <property type="protein sequence ID" value="VFT86223.1"/>
    <property type="molecule type" value="Genomic_DNA"/>
</dbReference>
<organism evidence="3 4">
    <name type="scientific">Aphanomyces stellatus</name>
    <dbReference type="NCBI Taxonomy" id="120398"/>
    <lineage>
        <taxon>Eukaryota</taxon>
        <taxon>Sar</taxon>
        <taxon>Stramenopiles</taxon>
        <taxon>Oomycota</taxon>
        <taxon>Saprolegniomycetes</taxon>
        <taxon>Saprolegniales</taxon>
        <taxon>Verrucalvaceae</taxon>
        <taxon>Aphanomyces</taxon>
    </lineage>
</organism>
<dbReference type="EMBL" id="VJMH01005137">
    <property type="protein sequence ID" value="KAF0700111.1"/>
    <property type="molecule type" value="Genomic_DNA"/>
</dbReference>
<dbReference type="OrthoDB" id="10493305at2759"/>
<feature type="region of interest" description="Disordered" evidence="1">
    <location>
        <begin position="264"/>
        <end position="283"/>
    </location>
</feature>